<sequence>MGNLLWSHLGKDLYLDDIDGLSRDATIRVGLARKRSS</sequence>
<name>A0AAX2HD67_9PSED</name>
<dbReference type="EMBL" id="OBKZ01000045">
    <property type="protein sequence ID" value="SOB54287.1"/>
    <property type="molecule type" value="Genomic_DNA"/>
</dbReference>
<evidence type="ECO:0000313" key="2">
    <source>
        <dbReference type="Proteomes" id="UP000219564"/>
    </source>
</evidence>
<organism evidence="1 2">
    <name type="scientific">Pseudomonas lundensis</name>
    <dbReference type="NCBI Taxonomy" id="86185"/>
    <lineage>
        <taxon>Bacteria</taxon>
        <taxon>Pseudomonadati</taxon>
        <taxon>Pseudomonadota</taxon>
        <taxon>Gammaproteobacteria</taxon>
        <taxon>Pseudomonadales</taxon>
        <taxon>Pseudomonadaceae</taxon>
        <taxon>Pseudomonas</taxon>
    </lineage>
</organism>
<accession>A0AAX2HD67</accession>
<evidence type="ECO:0000313" key="1">
    <source>
        <dbReference type="EMBL" id="SOB54287.1"/>
    </source>
</evidence>
<comment type="caution">
    <text evidence="1">The sequence shown here is derived from an EMBL/GenBank/DDBJ whole genome shotgun (WGS) entry which is preliminary data.</text>
</comment>
<protein>
    <submittedName>
        <fullName evidence="1">Uncharacterized protein</fullName>
    </submittedName>
</protein>
<proteinExistence type="predicted"/>
<dbReference type="Proteomes" id="UP000219564">
    <property type="component" value="Unassembled WGS sequence"/>
</dbReference>
<dbReference type="AlphaFoldDB" id="A0AAX2HD67"/>
<reference evidence="1 2" key="1">
    <citation type="submission" date="2017-08" db="EMBL/GenBank/DDBJ databases">
        <authorList>
            <person name="Chaillou S."/>
        </authorList>
    </citation>
    <scope>NUCLEOTIDE SEQUENCE [LARGE SCALE GENOMIC DNA]</scope>
    <source>
        <strain evidence="1 2">MFPA15A1205</strain>
    </source>
</reference>
<gene>
    <name evidence="1" type="ORF">PLUA15_50160</name>
</gene>